<keyword evidence="3" id="KW-0378">Hydrolase</keyword>
<dbReference type="AlphaFoldDB" id="A0A9W6SHM6"/>
<reference evidence="3" key="1">
    <citation type="submission" date="2023-03" db="EMBL/GenBank/DDBJ databases">
        <title>Actinorhabdospora filicis NBRC 111898.</title>
        <authorList>
            <person name="Ichikawa N."/>
            <person name="Sato H."/>
            <person name="Tonouchi N."/>
        </authorList>
    </citation>
    <scope>NUCLEOTIDE SEQUENCE</scope>
    <source>
        <strain evidence="3">NBRC 111898</strain>
    </source>
</reference>
<comment type="caution">
    <text evidence="3">The sequence shown here is derived from an EMBL/GenBank/DDBJ whole genome shotgun (WGS) entry which is preliminary data.</text>
</comment>
<dbReference type="GO" id="GO:0004175">
    <property type="term" value="F:endopeptidase activity"/>
    <property type="evidence" value="ECO:0007669"/>
    <property type="project" value="UniProtKB-ARBA"/>
</dbReference>
<feature type="transmembrane region" description="Helical" evidence="1">
    <location>
        <begin position="146"/>
        <end position="166"/>
    </location>
</feature>
<dbReference type="RefSeq" id="WP_285661338.1">
    <property type="nucleotide sequence ID" value="NZ_BSTX01000001.1"/>
</dbReference>
<protein>
    <submittedName>
        <fullName evidence="3">CAAX amino protease</fullName>
    </submittedName>
</protein>
<dbReference type="GO" id="GO:0006508">
    <property type="term" value="P:proteolysis"/>
    <property type="evidence" value="ECO:0007669"/>
    <property type="project" value="UniProtKB-KW"/>
</dbReference>
<proteinExistence type="predicted"/>
<keyword evidence="1" id="KW-0472">Membrane</keyword>
<dbReference type="InterPro" id="IPR003675">
    <property type="entry name" value="Rce1/LyrA-like_dom"/>
</dbReference>
<keyword evidence="3" id="KW-0645">Protease</keyword>
<keyword evidence="1" id="KW-1133">Transmembrane helix</keyword>
<dbReference type="Proteomes" id="UP001165079">
    <property type="component" value="Unassembled WGS sequence"/>
</dbReference>
<dbReference type="EMBL" id="BSTX01000001">
    <property type="protein sequence ID" value="GLZ76153.1"/>
    <property type="molecule type" value="Genomic_DNA"/>
</dbReference>
<feature type="transmembrane region" description="Helical" evidence="1">
    <location>
        <begin position="34"/>
        <end position="53"/>
    </location>
</feature>
<evidence type="ECO:0000313" key="4">
    <source>
        <dbReference type="Proteomes" id="UP001165079"/>
    </source>
</evidence>
<feature type="transmembrane region" description="Helical" evidence="1">
    <location>
        <begin position="98"/>
        <end position="118"/>
    </location>
</feature>
<organism evidence="3 4">
    <name type="scientific">Actinorhabdospora filicis</name>
    <dbReference type="NCBI Taxonomy" id="1785913"/>
    <lineage>
        <taxon>Bacteria</taxon>
        <taxon>Bacillati</taxon>
        <taxon>Actinomycetota</taxon>
        <taxon>Actinomycetes</taxon>
        <taxon>Micromonosporales</taxon>
        <taxon>Micromonosporaceae</taxon>
        <taxon>Actinorhabdospora</taxon>
    </lineage>
</organism>
<evidence type="ECO:0000256" key="1">
    <source>
        <dbReference type="SAM" id="Phobius"/>
    </source>
</evidence>
<accession>A0A9W6SHM6</accession>
<evidence type="ECO:0000259" key="2">
    <source>
        <dbReference type="Pfam" id="PF02517"/>
    </source>
</evidence>
<feature type="transmembrane region" description="Helical" evidence="1">
    <location>
        <begin position="178"/>
        <end position="196"/>
    </location>
</feature>
<feature type="transmembrane region" description="Helical" evidence="1">
    <location>
        <begin position="59"/>
        <end position="78"/>
    </location>
</feature>
<feature type="domain" description="CAAX prenyl protease 2/Lysostaphin resistance protein A-like" evidence="2">
    <location>
        <begin position="146"/>
        <end position="239"/>
    </location>
</feature>
<feature type="transmembrane region" description="Helical" evidence="1">
    <location>
        <begin position="202"/>
        <end position="221"/>
    </location>
</feature>
<evidence type="ECO:0000313" key="3">
    <source>
        <dbReference type="EMBL" id="GLZ76153.1"/>
    </source>
</evidence>
<dbReference type="GO" id="GO:0080120">
    <property type="term" value="P:CAAX-box protein maturation"/>
    <property type="evidence" value="ECO:0007669"/>
    <property type="project" value="UniProtKB-ARBA"/>
</dbReference>
<dbReference type="Pfam" id="PF02517">
    <property type="entry name" value="Rce1-like"/>
    <property type="match status" value="1"/>
</dbReference>
<name>A0A9W6SHM6_9ACTN</name>
<keyword evidence="1" id="KW-0812">Transmembrane</keyword>
<keyword evidence="4" id="KW-1185">Reference proteome</keyword>
<sequence length="246" mass="27043">MAEPARTRLGVLERPGTDFPYYAGEPVTITGGRWWVVVAAVAAGFASLTLIPLTGVVTAFIPTILFTGLPLAALIWAARGHWKAIFRRVGLTEIGTMLFYLVLNLLVSVITATILSGVTDTHANPNADALADMSTVERIMFYPRTAIQLFGEELLTILPFLALLYWLYNRVGMDRRKAVIVSWIATAVMFGALHLPTYDWNVIQAVVGIGIARIVLTAAYLRTKNIWVSTGTHILNDWVMFTLAGH</sequence>
<gene>
    <name evidence="3" type="ORF">Afil01_09600</name>
</gene>